<accession>A0ABS7CDK9</accession>
<comment type="similarity">
    <text evidence="8">Belongs to the binding-protein-dependent transport system permease family.</text>
</comment>
<feature type="transmembrane region" description="Helical" evidence="8">
    <location>
        <begin position="274"/>
        <end position="301"/>
    </location>
</feature>
<dbReference type="SUPFAM" id="SSF161098">
    <property type="entry name" value="MetI-like"/>
    <property type="match status" value="1"/>
</dbReference>
<feature type="transmembrane region" description="Helical" evidence="8">
    <location>
        <begin position="147"/>
        <end position="173"/>
    </location>
</feature>
<dbReference type="InterPro" id="IPR035906">
    <property type="entry name" value="MetI-like_sf"/>
</dbReference>
<reference evidence="10 11" key="1">
    <citation type="submission" date="2021-07" db="EMBL/GenBank/DDBJ databases">
        <title>Paenibacillus radiodurans sp. nov., isolated from the southeastern edge of Tengger Desert.</title>
        <authorList>
            <person name="Zhang G."/>
        </authorList>
    </citation>
    <scope>NUCLEOTIDE SEQUENCE [LARGE SCALE GENOMIC DNA]</scope>
    <source>
        <strain evidence="10 11">CCM 7311</strain>
    </source>
</reference>
<dbReference type="Proteomes" id="UP001519887">
    <property type="component" value="Unassembled WGS sequence"/>
</dbReference>
<dbReference type="CDD" id="cd06261">
    <property type="entry name" value="TM_PBP2"/>
    <property type="match status" value="1"/>
</dbReference>
<feature type="transmembrane region" description="Helical" evidence="8">
    <location>
        <begin position="217"/>
        <end position="242"/>
    </location>
</feature>
<keyword evidence="2 8" id="KW-0813">Transport</keyword>
<organism evidence="10 11">
    <name type="scientific">Paenibacillus sepulcri</name>
    <dbReference type="NCBI Taxonomy" id="359917"/>
    <lineage>
        <taxon>Bacteria</taxon>
        <taxon>Bacillati</taxon>
        <taxon>Bacillota</taxon>
        <taxon>Bacilli</taxon>
        <taxon>Bacillales</taxon>
        <taxon>Paenibacillaceae</taxon>
        <taxon>Paenibacillus</taxon>
    </lineage>
</organism>
<feature type="transmembrane region" description="Helical" evidence="8">
    <location>
        <begin position="185"/>
        <end position="205"/>
    </location>
</feature>
<dbReference type="InterPro" id="IPR000515">
    <property type="entry name" value="MetI-like"/>
</dbReference>
<keyword evidence="7 8" id="KW-0472">Membrane</keyword>
<evidence type="ECO:0000256" key="3">
    <source>
        <dbReference type="ARBA" id="ARBA00022475"/>
    </source>
</evidence>
<dbReference type="EMBL" id="JAHZIK010001438">
    <property type="protein sequence ID" value="MBW7459002.1"/>
    <property type="molecule type" value="Genomic_DNA"/>
</dbReference>
<evidence type="ECO:0000313" key="11">
    <source>
        <dbReference type="Proteomes" id="UP001519887"/>
    </source>
</evidence>
<keyword evidence="5 8" id="KW-0812">Transmembrane</keyword>
<dbReference type="PROSITE" id="PS50928">
    <property type="entry name" value="ABC_TM1"/>
    <property type="match status" value="1"/>
</dbReference>
<keyword evidence="3" id="KW-1003">Cell membrane</keyword>
<evidence type="ECO:0000259" key="9">
    <source>
        <dbReference type="PROSITE" id="PS50928"/>
    </source>
</evidence>
<keyword evidence="4" id="KW-0997">Cell inner membrane</keyword>
<comment type="subcellular location">
    <subcellularLocation>
        <location evidence="1">Cell inner membrane</location>
        <topology evidence="1">Multi-pass membrane protein</topology>
    </subcellularLocation>
    <subcellularLocation>
        <location evidence="8">Cell membrane</location>
        <topology evidence="8">Multi-pass membrane protein</topology>
    </subcellularLocation>
</comment>
<evidence type="ECO:0000256" key="8">
    <source>
        <dbReference type="RuleBase" id="RU363032"/>
    </source>
</evidence>
<evidence type="ECO:0000256" key="6">
    <source>
        <dbReference type="ARBA" id="ARBA00022989"/>
    </source>
</evidence>
<evidence type="ECO:0000256" key="2">
    <source>
        <dbReference type="ARBA" id="ARBA00022448"/>
    </source>
</evidence>
<dbReference type="Pfam" id="PF00528">
    <property type="entry name" value="BPD_transp_1"/>
    <property type="match status" value="1"/>
</dbReference>
<feature type="transmembrane region" description="Helical" evidence="8">
    <location>
        <begin position="89"/>
        <end position="108"/>
    </location>
</feature>
<feature type="transmembrane region" description="Helical" evidence="8">
    <location>
        <begin position="45"/>
        <end position="64"/>
    </location>
</feature>
<evidence type="ECO:0000313" key="10">
    <source>
        <dbReference type="EMBL" id="MBW7459002.1"/>
    </source>
</evidence>
<evidence type="ECO:0000256" key="7">
    <source>
        <dbReference type="ARBA" id="ARBA00023136"/>
    </source>
</evidence>
<keyword evidence="6 8" id="KW-1133">Transmembrane helix</keyword>
<proteinExistence type="inferred from homology"/>
<name>A0ABS7CDK9_9BACL</name>
<sequence>VFMDTIGDFGLPSALAAVYRFPTLPYSIYSAIYTSPIRFDMAGVLSFYLVLFIAIAMFVQFYALRKARFDFLSSRATAAVPKKMGRKGLLLTAGNVLFLILVIGIPMGTNVAVSFMNNISRGFVWSNWTLHYYRELFVNKQALFQGLYHSLMIAGSTAVISLIIGFLVAYVLIYSRFRWKRLIDIFSLVTLAVPGVVLGIGYIFVWNQAWLENIGLLLYGTPWILVLASVAGAIPIITRIIIGSLTKIPIQLIHAAELQGVGFIRRSHEILLPLIRGALLSAGLAAFGSSVFDLAVSTILYPPNFMTLPVAINKGFEDLKFGYATAATMLGGGFVILIILLLELAFRRKERQLHD</sequence>
<evidence type="ECO:0000256" key="1">
    <source>
        <dbReference type="ARBA" id="ARBA00004429"/>
    </source>
</evidence>
<keyword evidence="11" id="KW-1185">Reference proteome</keyword>
<feature type="non-terminal residue" evidence="10">
    <location>
        <position position="1"/>
    </location>
</feature>
<comment type="caution">
    <text evidence="10">The sequence shown here is derived from an EMBL/GenBank/DDBJ whole genome shotgun (WGS) entry which is preliminary data.</text>
</comment>
<protein>
    <submittedName>
        <fullName evidence="10">ABC transporter permease subunit</fullName>
    </submittedName>
</protein>
<dbReference type="PANTHER" id="PTHR43357">
    <property type="entry name" value="INNER MEMBRANE ABC TRANSPORTER PERMEASE PROTEIN YDCV"/>
    <property type="match status" value="1"/>
</dbReference>
<feature type="transmembrane region" description="Helical" evidence="8">
    <location>
        <begin position="321"/>
        <end position="346"/>
    </location>
</feature>
<evidence type="ECO:0000256" key="4">
    <source>
        <dbReference type="ARBA" id="ARBA00022519"/>
    </source>
</evidence>
<dbReference type="Gene3D" id="1.10.3720.10">
    <property type="entry name" value="MetI-like"/>
    <property type="match status" value="1"/>
</dbReference>
<dbReference type="PANTHER" id="PTHR43357:SF4">
    <property type="entry name" value="INNER MEMBRANE ABC TRANSPORTER PERMEASE PROTEIN YDCV"/>
    <property type="match status" value="1"/>
</dbReference>
<feature type="domain" description="ABC transmembrane type-1" evidence="9">
    <location>
        <begin position="147"/>
        <end position="342"/>
    </location>
</feature>
<evidence type="ECO:0000256" key="5">
    <source>
        <dbReference type="ARBA" id="ARBA00022692"/>
    </source>
</evidence>
<gene>
    <name evidence="10" type="ORF">K0U00_33630</name>
</gene>